<dbReference type="InterPro" id="IPR000944">
    <property type="entry name" value="Tscrpt_reg_Rrf2"/>
</dbReference>
<dbReference type="PANTHER" id="PTHR33221:SF15">
    <property type="entry name" value="HTH-TYPE TRANSCRIPTIONAL REGULATOR YWGB-RELATED"/>
    <property type="match status" value="1"/>
</dbReference>
<accession>A0ABT9CAZ0</accession>
<dbReference type="PANTHER" id="PTHR33221">
    <property type="entry name" value="WINGED HELIX-TURN-HELIX TRANSCRIPTIONAL REGULATOR, RRF2 FAMILY"/>
    <property type="match status" value="1"/>
</dbReference>
<evidence type="ECO:0000313" key="2">
    <source>
        <dbReference type="Proteomes" id="UP001240171"/>
    </source>
</evidence>
<dbReference type="PROSITE" id="PS51197">
    <property type="entry name" value="HTH_RRF2_2"/>
    <property type="match status" value="1"/>
</dbReference>
<organism evidence="1 2">
    <name type="scientific">Paenibacillus lacisoli</name>
    <dbReference type="NCBI Taxonomy" id="3064525"/>
    <lineage>
        <taxon>Bacteria</taxon>
        <taxon>Bacillati</taxon>
        <taxon>Bacillota</taxon>
        <taxon>Bacilli</taxon>
        <taxon>Bacillales</taxon>
        <taxon>Paenibacillaceae</taxon>
        <taxon>Paenibacillus</taxon>
    </lineage>
</organism>
<dbReference type="RefSeq" id="WP_305023617.1">
    <property type="nucleotide sequence ID" value="NZ_JAUQTB010000003.1"/>
</dbReference>
<dbReference type="EMBL" id="JAUQTB010000003">
    <property type="protein sequence ID" value="MDO7906424.1"/>
    <property type="molecule type" value="Genomic_DNA"/>
</dbReference>
<comment type="caution">
    <text evidence="1">The sequence shown here is derived from an EMBL/GenBank/DDBJ whole genome shotgun (WGS) entry which is preliminary data.</text>
</comment>
<protein>
    <submittedName>
        <fullName evidence="1">Rrf2 family transcriptional regulator</fullName>
    </submittedName>
</protein>
<reference evidence="1 2" key="1">
    <citation type="submission" date="2023-07" db="EMBL/GenBank/DDBJ databases">
        <title>Paenibacillus sp. JX-17 nov. isolated from soil.</title>
        <authorList>
            <person name="Wan Y."/>
            <person name="Liu B."/>
        </authorList>
    </citation>
    <scope>NUCLEOTIDE SEQUENCE [LARGE SCALE GENOMIC DNA]</scope>
    <source>
        <strain evidence="1 2">JX-17</strain>
    </source>
</reference>
<dbReference type="Gene3D" id="1.10.10.10">
    <property type="entry name" value="Winged helix-like DNA-binding domain superfamily/Winged helix DNA-binding domain"/>
    <property type="match status" value="1"/>
</dbReference>
<keyword evidence="2" id="KW-1185">Reference proteome</keyword>
<dbReference type="Proteomes" id="UP001240171">
    <property type="component" value="Unassembled WGS sequence"/>
</dbReference>
<proteinExistence type="predicted"/>
<dbReference type="InterPro" id="IPR036390">
    <property type="entry name" value="WH_DNA-bd_sf"/>
</dbReference>
<name>A0ABT9CAZ0_9BACL</name>
<gene>
    <name evidence="1" type="ORF">Q5741_08340</name>
</gene>
<dbReference type="InterPro" id="IPR030489">
    <property type="entry name" value="TR_Rrf2-type_CS"/>
</dbReference>
<dbReference type="InterPro" id="IPR036388">
    <property type="entry name" value="WH-like_DNA-bd_sf"/>
</dbReference>
<sequence>MNMAKKTRAVTPRWLGIALQALIYLERNGELCASGEIAGRIHCEVTLVRRVLTRLVQAGLIAAREGRDGGYYLTRPGTEITLADIYQAVGMDASICPGILQTNTEESPFSTEVNHLVSDVLEESERVMMELWSSYTLSSLSERVYKQLK</sequence>
<dbReference type="PROSITE" id="PS01332">
    <property type="entry name" value="HTH_RRF2_1"/>
    <property type="match status" value="1"/>
</dbReference>
<dbReference type="Pfam" id="PF02082">
    <property type="entry name" value="Rrf2"/>
    <property type="match status" value="1"/>
</dbReference>
<evidence type="ECO:0000313" key="1">
    <source>
        <dbReference type="EMBL" id="MDO7906424.1"/>
    </source>
</evidence>
<dbReference type="SUPFAM" id="SSF46785">
    <property type="entry name" value="Winged helix' DNA-binding domain"/>
    <property type="match status" value="1"/>
</dbReference>